<dbReference type="InterPro" id="IPR006342">
    <property type="entry name" value="FkbM_mtfrase"/>
</dbReference>
<dbReference type="InterPro" id="IPR052514">
    <property type="entry name" value="SAM-dependent_MTase"/>
</dbReference>
<dbReference type="GO" id="GO:0032259">
    <property type="term" value="P:methylation"/>
    <property type="evidence" value="ECO:0007669"/>
    <property type="project" value="UniProtKB-KW"/>
</dbReference>
<dbReference type="Proteomes" id="UP001596201">
    <property type="component" value="Unassembled WGS sequence"/>
</dbReference>
<dbReference type="GO" id="GO:0008168">
    <property type="term" value="F:methyltransferase activity"/>
    <property type="evidence" value="ECO:0007669"/>
    <property type="project" value="UniProtKB-KW"/>
</dbReference>
<dbReference type="Gene3D" id="3.40.50.150">
    <property type="entry name" value="Vaccinia Virus protein VP39"/>
    <property type="match status" value="1"/>
</dbReference>
<dbReference type="NCBIfam" id="TIGR01444">
    <property type="entry name" value="fkbM_fam"/>
    <property type="match status" value="1"/>
</dbReference>
<proteinExistence type="predicted"/>
<dbReference type="SUPFAM" id="SSF53335">
    <property type="entry name" value="S-adenosyl-L-methionine-dependent methyltransferases"/>
    <property type="match status" value="1"/>
</dbReference>
<reference evidence="2 3" key="1">
    <citation type="journal article" date="2019" name="Int. J. Syst. Evol. Microbiol.">
        <title>The Global Catalogue of Microorganisms (GCM) 10K type strain sequencing project: providing services to taxonomists for standard genome sequencing and annotation.</title>
        <authorList>
            <consortium name="The Broad Institute Genomics Platform"/>
            <consortium name="The Broad Institute Genome Sequencing Center for Infectious Disease"/>
            <person name="Wu L."/>
            <person name="Ma J."/>
        </authorList>
    </citation>
    <scope>NUCLEOTIDE SEQUENCE [LARGE SCALE GENOMIC DNA]</scope>
    <source>
        <strain evidence="2 3">CGMCC 1.12237</strain>
    </source>
</reference>
<protein>
    <submittedName>
        <fullName evidence="2">FkbM family methyltransferase</fullName>
        <ecNumber evidence="2">2.1.1.-</ecNumber>
    </submittedName>
</protein>
<comment type="caution">
    <text evidence="2">The sequence shown here is derived from an EMBL/GenBank/DDBJ whole genome shotgun (WGS) entry which is preliminary data.</text>
</comment>
<name>A0ABD5RCG5_9EURY</name>
<feature type="domain" description="Methyltransferase FkbM" evidence="1">
    <location>
        <begin position="60"/>
        <end position="230"/>
    </location>
</feature>
<dbReference type="EMBL" id="JBHSKX010000002">
    <property type="protein sequence ID" value="MFC5367458.1"/>
    <property type="molecule type" value="Genomic_DNA"/>
</dbReference>
<dbReference type="EC" id="2.1.1.-" evidence="2"/>
<dbReference type="AlphaFoldDB" id="A0ABD5RCG5"/>
<sequence>MVFSTYYLLVGLNHRYELLAPSKSVDGASFRSYELVNKHGDDRLLATLCRSVDPGDVVIDAGANTGVYALAVAATCPDAQVVAFEPSPSVVEQCRRNVRLNAFEDRIDVRGVGLGSESGAATFYRSNYDELGSFNAGNAGAWEASVEDTVSVPVATVDALVAAAELSPPDHLKIDVEGFEYEVLLGARETLRRHRPVVYLEVHDVPDTDRTRADHESALADLLRDCDYRIRRRGSEWHCLPRDE</sequence>
<evidence type="ECO:0000259" key="1">
    <source>
        <dbReference type="Pfam" id="PF05050"/>
    </source>
</evidence>
<organism evidence="2 3">
    <name type="scientific">Salinirubrum litoreum</name>
    <dbReference type="NCBI Taxonomy" id="1126234"/>
    <lineage>
        <taxon>Archaea</taxon>
        <taxon>Methanobacteriati</taxon>
        <taxon>Methanobacteriota</taxon>
        <taxon>Stenosarchaea group</taxon>
        <taxon>Halobacteria</taxon>
        <taxon>Halobacteriales</taxon>
        <taxon>Haloferacaceae</taxon>
        <taxon>Salinirubrum</taxon>
    </lineage>
</organism>
<dbReference type="PANTHER" id="PTHR34203:SF15">
    <property type="entry name" value="SLL1173 PROTEIN"/>
    <property type="match status" value="1"/>
</dbReference>
<accession>A0ABD5RCG5</accession>
<keyword evidence="2" id="KW-0808">Transferase</keyword>
<dbReference type="RefSeq" id="WP_227229712.1">
    <property type="nucleotide sequence ID" value="NZ_JAJCVJ010000002.1"/>
</dbReference>
<keyword evidence="2" id="KW-0489">Methyltransferase</keyword>
<gene>
    <name evidence="2" type="ORF">ACFPJ5_10950</name>
</gene>
<evidence type="ECO:0000313" key="3">
    <source>
        <dbReference type="Proteomes" id="UP001596201"/>
    </source>
</evidence>
<dbReference type="InterPro" id="IPR029063">
    <property type="entry name" value="SAM-dependent_MTases_sf"/>
</dbReference>
<dbReference type="Pfam" id="PF05050">
    <property type="entry name" value="Methyltransf_21"/>
    <property type="match status" value="1"/>
</dbReference>
<keyword evidence="3" id="KW-1185">Reference proteome</keyword>
<evidence type="ECO:0000313" key="2">
    <source>
        <dbReference type="EMBL" id="MFC5367458.1"/>
    </source>
</evidence>
<dbReference type="PANTHER" id="PTHR34203">
    <property type="entry name" value="METHYLTRANSFERASE, FKBM FAMILY PROTEIN"/>
    <property type="match status" value="1"/>
</dbReference>
<dbReference type="CDD" id="cd02440">
    <property type="entry name" value="AdoMet_MTases"/>
    <property type="match status" value="1"/>
</dbReference>